<reference evidence="3" key="1">
    <citation type="submission" date="2016-10" db="EMBL/GenBank/DDBJ databases">
        <authorList>
            <person name="Varghese N."/>
            <person name="Submissions S."/>
        </authorList>
    </citation>
    <scope>NUCLEOTIDE SEQUENCE [LARGE SCALE GENOMIC DNA]</scope>
    <source>
        <strain evidence="3">DSM 22951</strain>
    </source>
</reference>
<gene>
    <name evidence="2" type="ORF">SAMN04489750_3033</name>
</gene>
<proteinExistence type="predicted"/>
<dbReference type="AlphaFoldDB" id="A0A2Y8ZVV3"/>
<dbReference type="PANTHER" id="PTHR46438">
    <property type="entry name" value="ALPHA/BETA-HYDROLASES SUPERFAMILY PROTEIN"/>
    <property type="match status" value="1"/>
</dbReference>
<dbReference type="RefSeq" id="WP_109687094.1">
    <property type="nucleotide sequence ID" value="NZ_QGDN01000001.1"/>
</dbReference>
<dbReference type="InterPro" id="IPR029058">
    <property type="entry name" value="AB_hydrolase_fold"/>
</dbReference>
<organism evidence="2 3">
    <name type="scientific">Branchiibius hedensis</name>
    <dbReference type="NCBI Taxonomy" id="672460"/>
    <lineage>
        <taxon>Bacteria</taxon>
        <taxon>Bacillati</taxon>
        <taxon>Actinomycetota</taxon>
        <taxon>Actinomycetes</taxon>
        <taxon>Micrococcales</taxon>
        <taxon>Dermacoccaceae</taxon>
        <taxon>Branchiibius</taxon>
    </lineage>
</organism>
<dbReference type="InterPro" id="IPR000073">
    <property type="entry name" value="AB_hydrolase_1"/>
</dbReference>
<keyword evidence="3" id="KW-1185">Reference proteome</keyword>
<dbReference type="GO" id="GO:0003824">
    <property type="term" value="F:catalytic activity"/>
    <property type="evidence" value="ECO:0007669"/>
    <property type="project" value="UniProtKB-ARBA"/>
</dbReference>
<accession>A0A2Y8ZVV3</accession>
<evidence type="ECO:0000259" key="1">
    <source>
        <dbReference type="Pfam" id="PF12697"/>
    </source>
</evidence>
<dbReference type="Pfam" id="PF12697">
    <property type="entry name" value="Abhydrolase_6"/>
    <property type="match status" value="1"/>
</dbReference>
<dbReference type="SUPFAM" id="SSF53474">
    <property type="entry name" value="alpha/beta-Hydrolases"/>
    <property type="match status" value="1"/>
</dbReference>
<dbReference type="PANTHER" id="PTHR46438:SF11">
    <property type="entry name" value="LIPASE-RELATED"/>
    <property type="match status" value="1"/>
</dbReference>
<evidence type="ECO:0000313" key="3">
    <source>
        <dbReference type="Proteomes" id="UP000250028"/>
    </source>
</evidence>
<dbReference type="Gene3D" id="3.40.50.1820">
    <property type="entry name" value="alpha/beta hydrolase"/>
    <property type="match status" value="1"/>
</dbReference>
<dbReference type="OrthoDB" id="9770427at2"/>
<dbReference type="Proteomes" id="UP000250028">
    <property type="component" value="Unassembled WGS sequence"/>
</dbReference>
<sequence>MTVTWQAADQYADLMGLRVRYRTWGNPHASTTYLLVHGLGGSLENWGLVAPYLADHDGYVYALDLAGFGQTVPQHHRQARVGRNVELVEEFLRSVVGRPAVIAGNSMGGLICLRVAGRARVPIGGAVLVDPLIPLSPRHRPHPLVAAAFTIYTVPGVNKAFLRMRSGEEHLENNVHEALKLVTTDVDRIDPQVRTAHLEVARARLGQTGTAESFLAAAHTTLLHGLRRRDYTKHGRSIAAPVLLLHGDKDRLINVGTARDLARRHPDWTYIEGAGIGHTPMLDQPEWVADNIREWVGDLPATG</sequence>
<evidence type="ECO:0000313" key="2">
    <source>
        <dbReference type="EMBL" id="SSA35666.1"/>
    </source>
</evidence>
<dbReference type="EMBL" id="UESZ01000001">
    <property type="protein sequence ID" value="SSA35666.1"/>
    <property type="molecule type" value="Genomic_DNA"/>
</dbReference>
<name>A0A2Y8ZVV3_9MICO</name>
<protein>
    <submittedName>
        <fullName evidence="2">Pimeloyl-ACP methyl ester carboxylesterase</fullName>
    </submittedName>
</protein>
<feature type="domain" description="AB hydrolase-1" evidence="1">
    <location>
        <begin position="34"/>
        <end position="290"/>
    </location>
</feature>